<dbReference type="WBParaSite" id="HNAJ_0000127701-mRNA-1">
    <property type="protein sequence ID" value="HNAJ_0000127701-mRNA-1"/>
    <property type="gene ID" value="HNAJ_0000127701"/>
</dbReference>
<name>A0A0R3T2T7_RODNA</name>
<protein>
    <submittedName>
        <fullName evidence="1">Ovule protein</fullName>
    </submittedName>
</protein>
<proteinExistence type="predicted"/>
<accession>A0A0R3T2T7</accession>
<evidence type="ECO:0000313" key="1">
    <source>
        <dbReference type="WBParaSite" id="HNAJ_0000127701-mRNA-1"/>
    </source>
</evidence>
<reference evidence="1" key="1">
    <citation type="submission" date="2017-02" db="UniProtKB">
        <authorList>
            <consortium name="WormBaseParasite"/>
        </authorList>
    </citation>
    <scope>IDENTIFICATION</scope>
</reference>
<organism evidence="1">
    <name type="scientific">Rodentolepis nana</name>
    <name type="common">Dwarf tapeworm</name>
    <name type="synonym">Hymenolepis nana</name>
    <dbReference type="NCBI Taxonomy" id="102285"/>
    <lineage>
        <taxon>Eukaryota</taxon>
        <taxon>Metazoa</taxon>
        <taxon>Spiralia</taxon>
        <taxon>Lophotrochozoa</taxon>
        <taxon>Platyhelminthes</taxon>
        <taxon>Cestoda</taxon>
        <taxon>Eucestoda</taxon>
        <taxon>Cyclophyllidea</taxon>
        <taxon>Hymenolepididae</taxon>
        <taxon>Rodentolepis</taxon>
    </lineage>
</organism>
<dbReference type="AlphaFoldDB" id="A0A0R3T2T7"/>
<sequence length="54" mass="6549">LIKQHLYYYFMDKSKNPWILAISLMIDINAHKHRRRTKIAKIQYSQMLLLGNCQ</sequence>